<reference evidence="2" key="1">
    <citation type="journal article" date="2019" name="Sci. Rep.">
        <title>Draft genome of Tanacetum cinerariifolium, the natural source of mosquito coil.</title>
        <authorList>
            <person name="Yamashiro T."/>
            <person name="Shiraishi A."/>
            <person name="Satake H."/>
            <person name="Nakayama K."/>
        </authorList>
    </citation>
    <scope>NUCLEOTIDE SEQUENCE</scope>
</reference>
<organism evidence="2">
    <name type="scientific">Tanacetum cinerariifolium</name>
    <name type="common">Dalmatian daisy</name>
    <name type="synonym">Chrysanthemum cinerariifolium</name>
    <dbReference type="NCBI Taxonomy" id="118510"/>
    <lineage>
        <taxon>Eukaryota</taxon>
        <taxon>Viridiplantae</taxon>
        <taxon>Streptophyta</taxon>
        <taxon>Embryophyta</taxon>
        <taxon>Tracheophyta</taxon>
        <taxon>Spermatophyta</taxon>
        <taxon>Magnoliopsida</taxon>
        <taxon>eudicotyledons</taxon>
        <taxon>Gunneridae</taxon>
        <taxon>Pentapetalae</taxon>
        <taxon>asterids</taxon>
        <taxon>campanulids</taxon>
        <taxon>Asterales</taxon>
        <taxon>Asteraceae</taxon>
        <taxon>Asteroideae</taxon>
        <taxon>Anthemideae</taxon>
        <taxon>Anthemidinae</taxon>
        <taxon>Tanacetum</taxon>
    </lineage>
</organism>
<protein>
    <submittedName>
        <fullName evidence="2">Uncharacterized protein</fullName>
    </submittedName>
</protein>
<gene>
    <name evidence="2" type="ORF">Tci_852436</name>
</gene>
<evidence type="ECO:0000313" key="2">
    <source>
        <dbReference type="EMBL" id="GFC80466.1"/>
    </source>
</evidence>
<sequence>MQEDEIEPAKVQEVVDVVTTTKLITEVVIAASEIVNAVSAIITAAEAQVHATTTAATLTAAPARKKEQIKEDENRALQKLNETPTERAAK</sequence>
<evidence type="ECO:0000256" key="1">
    <source>
        <dbReference type="SAM" id="MobiDB-lite"/>
    </source>
</evidence>
<feature type="compositionally biased region" description="Basic and acidic residues" evidence="1">
    <location>
        <begin position="64"/>
        <end position="76"/>
    </location>
</feature>
<feature type="non-terminal residue" evidence="2">
    <location>
        <position position="90"/>
    </location>
</feature>
<proteinExistence type="predicted"/>
<feature type="region of interest" description="Disordered" evidence="1">
    <location>
        <begin position="60"/>
        <end position="90"/>
    </location>
</feature>
<name>A0A699R4F8_TANCI</name>
<comment type="caution">
    <text evidence="2">The sequence shown here is derived from an EMBL/GenBank/DDBJ whole genome shotgun (WGS) entry which is preliminary data.</text>
</comment>
<dbReference type="EMBL" id="BKCJ011075217">
    <property type="protein sequence ID" value="GFC80466.1"/>
    <property type="molecule type" value="Genomic_DNA"/>
</dbReference>
<accession>A0A699R4F8</accession>
<dbReference type="AlphaFoldDB" id="A0A699R4F8"/>